<dbReference type="Proteomes" id="UP000767327">
    <property type="component" value="Unassembled WGS sequence"/>
</dbReference>
<sequence length="234" mass="25464">MAVASCASISASSLGLPQQAAMPESKASLPKQMFYAKTPVSSGLKQRFVNDIKEITVLGVLNASNTGTASEGRLKEILIIGVLLNTRTVPVDALEHIAKLRPSGILFVCVNIHEGVEECALAVRRARPGRAGHVQQNTVYVGEWRPASETRLALHGDTIEQIWESLNAQAILGSSESEDLDARIARRENIAELRALDAKLTKDHARAKNPTQRNEIYAKLHKARTQLASLEAEE</sequence>
<evidence type="ECO:0000313" key="2">
    <source>
        <dbReference type="Proteomes" id="UP000767327"/>
    </source>
</evidence>
<organism evidence="1 2">
    <name type="scientific">Bifidobacterium crudilactis</name>
    <dbReference type="NCBI Taxonomy" id="327277"/>
    <lineage>
        <taxon>Bacteria</taxon>
        <taxon>Bacillati</taxon>
        <taxon>Actinomycetota</taxon>
        <taxon>Actinomycetes</taxon>
        <taxon>Bifidobacteriales</taxon>
        <taxon>Bifidobacteriaceae</taxon>
        <taxon>Bifidobacterium</taxon>
    </lineage>
</organism>
<accession>A0A971CZI4</accession>
<dbReference type="Pfam" id="PF14335">
    <property type="entry name" value="DUF4391"/>
    <property type="match status" value="1"/>
</dbReference>
<dbReference type="EMBL" id="JAAXZR010000019">
    <property type="protein sequence ID" value="NLT79691.1"/>
    <property type="molecule type" value="Genomic_DNA"/>
</dbReference>
<protein>
    <submittedName>
        <fullName evidence="1">DUF4391 domain-containing protein</fullName>
    </submittedName>
</protein>
<reference evidence="1" key="2">
    <citation type="submission" date="2020-01" db="EMBL/GenBank/DDBJ databases">
        <authorList>
            <person name="Campanaro S."/>
        </authorList>
    </citation>
    <scope>NUCLEOTIDE SEQUENCE</scope>
    <source>
        <strain evidence="1">AS01afH2WH_6</strain>
    </source>
</reference>
<dbReference type="AlphaFoldDB" id="A0A971CZI4"/>
<proteinExistence type="predicted"/>
<name>A0A971CZI4_9BIFI</name>
<gene>
    <name evidence="1" type="ORF">GXW98_05330</name>
</gene>
<comment type="caution">
    <text evidence="1">The sequence shown here is derived from an EMBL/GenBank/DDBJ whole genome shotgun (WGS) entry which is preliminary data.</text>
</comment>
<evidence type="ECO:0000313" key="1">
    <source>
        <dbReference type="EMBL" id="NLT79691.1"/>
    </source>
</evidence>
<dbReference type="InterPro" id="IPR025503">
    <property type="entry name" value="DUF4391"/>
</dbReference>
<reference evidence="1" key="1">
    <citation type="journal article" date="2020" name="Biotechnol. Biofuels">
        <title>New insights from the biogas microbiome by comprehensive genome-resolved metagenomics of nearly 1600 species originating from multiple anaerobic digesters.</title>
        <authorList>
            <person name="Campanaro S."/>
            <person name="Treu L."/>
            <person name="Rodriguez-R L.M."/>
            <person name="Kovalovszki A."/>
            <person name="Ziels R.M."/>
            <person name="Maus I."/>
            <person name="Zhu X."/>
            <person name="Kougias P.G."/>
            <person name="Basile A."/>
            <person name="Luo G."/>
            <person name="Schluter A."/>
            <person name="Konstantinidis K.T."/>
            <person name="Angelidaki I."/>
        </authorList>
    </citation>
    <scope>NUCLEOTIDE SEQUENCE</scope>
    <source>
        <strain evidence="1">AS01afH2WH_6</strain>
    </source>
</reference>
<dbReference type="RefSeq" id="WP_273173620.1">
    <property type="nucleotide sequence ID" value="NZ_JAAXZR010000019.1"/>
</dbReference>